<dbReference type="InterPro" id="IPR015965">
    <property type="entry name" value="tRNA_lig_PDEase"/>
</dbReference>
<reference evidence="8" key="1">
    <citation type="submission" date="2019-03" db="EMBL/GenBank/DDBJ databases">
        <title>Snf2 controls pulcherriminic acid biosynthesis and connects pigmentation and antifungal activity of the yeast Metschnikowia pulcherrima.</title>
        <authorList>
            <person name="Gore-Lloyd D."/>
            <person name="Sumann I."/>
            <person name="Brachmann A.O."/>
            <person name="Schneeberger K."/>
            <person name="Ortiz-Merino R.A."/>
            <person name="Moreno-Beltran M."/>
            <person name="Schlaefli M."/>
            <person name="Kirner P."/>
            <person name="Santos Kron A."/>
            <person name="Wolfe K.H."/>
            <person name="Piel J."/>
            <person name="Ahrens C.H."/>
            <person name="Henk D."/>
            <person name="Freimoser F.M."/>
        </authorList>
    </citation>
    <scope>NUCLEOTIDE SEQUENCE [LARGE SCALE GENOMIC DNA]</scope>
    <source>
        <strain evidence="8">APC 1.2</strain>
    </source>
</reference>
<gene>
    <name evidence="7" type="primary">MPUL0G02090</name>
    <name evidence="7" type="ORF">METSCH_G02090</name>
</gene>
<dbReference type="Pfam" id="PF09511">
    <property type="entry name" value="RNA_lig_T4_1"/>
    <property type="match status" value="1"/>
</dbReference>
<evidence type="ECO:0000313" key="7">
    <source>
        <dbReference type="EMBL" id="QBM91166.1"/>
    </source>
</evidence>
<dbReference type="PIRSF" id="PIRSF019634">
    <property type="entry name" value="tRNA_lig_yeast"/>
    <property type="match status" value="1"/>
</dbReference>
<dbReference type="Pfam" id="PF08303">
    <property type="entry name" value="tRNA_lig_kinase"/>
    <property type="match status" value="1"/>
</dbReference>
<dbReference type="GO" id="GO:0006388">
    <property type="term" value="P:tRNA splicing, via endonucleolytic cleavage and ligation"/>
    <property type="evidence" value="ECO:0007669"/>
    <property type="project" value="UniProtKB-UniRule"/>
</dbReference>
<dbReference type="GO" id="GO:0005524">
    <property type="term" value="F:ATP binding"/>
    <property type="evidence" value="ECO:0007669"/>
    <property type="project" value="UniProtKB-UniRule"/>
</dbReference>
<evidence type="ECO:0000259" key="5">
    <source>
        <dbReference type="Pfam" id="PF08303"/>
    </source>
</evidence>
<name>A0A4P6XWZ4_9ASCO</name>
<comment type="catalytic activity">
    <reaction evidence="1">
        <text>ATP + (ribonucleotide)n-3'-hydroxyl + 5'-phospho-(ribonucleotide)m = (ribonucleotide)n+m + AMP + diphosphate.</text>
        <dbReference type="EC" id="6.5.1.3"/>
    </reaction>
</comment>
<evidence type="ECO:0000313" key="8">
    <source>
        <dbReference type="Proteomes" id="UP000292447"/>
    </source>
</evidence>
<feature type="active site" description="N6-AMP-lysine intermediate" evidence="2">
    <location>
        <position position="138"/>
    </location>
</feature>
<proteinExistence type="inferred from homology"/>
<evidence type="ECO:0000256" key="3">
    <source>
        <dbReference type="SAM" id="MobiDB-lite"/>
    </source>
</evidence>
<comment type="similarity">
    <text evidence="1">Belongs to the TRL1 family.</text>
</comment>
<dbReference type="InterPro" id="IPR012387">
    <property type="entry name" value="Trl1_fun"/>
</dbReference>
<dbReference type="PANTHER" id="PTHR32004:SF1">
    <property type="entry name" value="TRNA LIGASE"/>
    <property type="match status" value="1"/>
</dbReference>
<feature type="domain" description="tRNA ligase kinase" evidence="5">
    <location>
        <begin position="433"/>
        <end position="582"/>
    </location>
</feature>
<sequence>MESKATKKNQANHDPSPKIADMATSFPDLMDRLNAMSSQSRKKDGSAAEGTQKRAVTKTECLVSTSKGRLLIDSWKFPEFQYLKYAHRLPCKARGLFTSKERIVARGYDKFFNVNEADIVSDARLRNECKGPFVASTKENGCIIFFAGLEDSTLVVCSKNMTGDIDTETYKSQGKHYKKGIEAIRQQLSEIGKTTAEFASTLYELNLTAVAELCDDEFEEHILEYPAKLAGLYLHGLNNNEIKFSTKPMGEVSEFGKTWGFKEVEYTTYETYDELMTFIRGIDEVGTYKGRELEGFVVRCKRRSEENDSYDDYFFKYKYEQPYALYRQLREATLKFYPKDYTRPLTDIRYMYPKFRKITFAYLQFAGDYFQKFPEKREDFENNIGVIKLRKLFVDDLLADQPEGVKAHEMEANEKISATFNRLIATTETVYCVVTMAAPGCGKTTTCMTLANLCPNWEHVQNDDFTSGQNITDKVLELLGTKKLVFFDRMNYRENYRKEFFTKIFLKQDAYIMPNVEIKFIGINFLNYESPESKYDLLEKRIFARGDNHQSIAAKSAPVAARSVLMDTLKKYQAPRLKEDEDELSILPRVVDGLRLDRSDGEFSLLINLDVDAQDSSLSNAKIIYEELTRAYPDLKVKDFSEEEWQKCFQAALKYQPKTRKRVAAPSRTAIYYGLCADKEAIVSHLDNVLKGNQTWQKIKENGRIQQDFHVTLAHMQAVRRNKAKYQTTWQDLGRIFSKNVFRKTATPGSRALVPIFSDIRVEKIVVFENTLVALKVSAPSLYRMKDDGLKVGHEKTPTANTYLHITIGTVDDSIAPKMSNVHLTELYETKTVADGHHQLLNIAADVITWDHELQKQHGFIYFD</sequence>
<dbReference type="InterPro" id="IPR019039">
    <property type="entry name" value="T4-Rnl1-like_N"/>
</dbReference>
<dbReference type="EC" id="6.5.1.3" evidence="1"/>
<dbReference type="AlphaFoldDB" id="A0A4P6XWZ4"/>
<keyword evidence="1 7" id="KW-0436">Ligase</keyword>
<evidence type="ECO:0000259" key="4">
    <source>
        <dbReference type="Pfam" id="PF08302"/>
    </source>
</evidence>
<dbReference type="Pfam" id="PF08302">
    <property type="entry name" value="tRNA_lig_CPD"/>
    <property type="match status" value="1"/>
</dbReference>
<dbReference type="Gene3D" id="3.40.50.300">
    <property type="entry name" value="P-loop containing nucleotide triphosphate hydrolases"/>
    <property type="match status" value="1"/>
</dbReference>
<dbReference type="Proteomes" id="UP000292447">
    <property type="component" value="Chromosome VII"/>
</dbReference>
<evidence type="ECO:0000256" key="2">
    <source>
        <dbReference type="PIRSR" id="PIRSR019634-50"/>
    </source>
</evidence>
<dbReference type="EMBL" id="CP034462">
    <property type="protein sequence ID" value="QBM91166.1"/>
    <property type="molecule type" value="Genomic_DNA"/>
</dbReference>
<dbReference type="InterPro" id="IPR027417">
    <property type="entry name" value="P-loop_NTPase"/>
</dbReference>
<evidence type="ECO:0000256" key="1">
    <source>
        <dbReference type="PIRNR" id="PIRNR019634"/>
    </source>
</evidence>
<feature type="region of interest" description="Disordered" evidence="3">
    <location>
        <begin position="1"/>
        <end position="23"/>
    </location>
</feature>
<dbReference type="GO" id="GO:0003972">
    <property type="term" value="F:RNA ligase (ATP) activity"/>
    <property type="evidence" value="ECO:0007669"/>
    <property type="project" value="UniProtKB-UniRule"/>
</dbReference>
<feature type="domain" description="T4 RNA ligase 1-like N-terminal" evidence="6">
    <location>
        <begin position="92"/>
        <end position="323"/>
    </location>
</feature>
<dbReference type="PANTHER" id="PTHR32004">
    <property type="entry name" value="TRNA LIGASE"/>
    <property type="match status" value="1"/>
</dbReference>
<dbReference type="GO" id="GO:0051730">
    <property type="term" value="F:GTP-dependent polyribonucleotide 5'-hydroxyl-kinase activity"/>
    <property type="evidence" value="ECO:0007669"/>
    <property type="project" value="InterPro"/>
</dbReference>
<dbReference type="SUPFAM" id="SSF52540">
    <property type="entry name" value="P-loop containing nucleoside triphosphate hydrolases"/>
    <property type="match status" value="1"/>
</dbReference>
<keyword evidence="8" id="KW-1185">Reference proteome</keyword>
<accession>A0A4P6XWZ4</accession>
<dbReference type="GO" id="GO:0005634">
    <property type="term" value="C:nucleus"/>
    <property type="evidence" value="ECO:0007669"/>
    <property type="project" value="TreeGrafter"/>
</dbReference>
<protein>
    <recommendedName>
        <fullName evidence="1">tRNA ligase</fullName>
        <ecNumber evidence="1">6.5.1.3</ecNumber>
    </recommendedName>
</protein>
<keyword evidence="1" id="KW-0819">tRNA processing</keyword>
<organism evidence="7 8">
    <name type="scientific">Metschnikowia aff. pulcherrima</name>
    <dbReference type="NCBI Taxonomy" id="2163413"/>
    <lineage>
        <taxon>Eukaryota</taxon>
        <taxon>Fungi</taxon>
        <taxon>Dikarya</taxon>
        <taxon>Ascomycota</taxon>
        <taxon>Saccharomycotina</taxon>
        <taxon>Pichiomycetes</taxon>
        <taxon>Metschnikowiaceae</taxon>
        <taxon>Metschnikowia</taxon>
    </lineage>
</organism>
<dbReference type="GO" id="GO:0008081">
    <property type="term" value="F:phosphoric diester hydrolase activity"/>
    <property type="evidence" value="ECO:0007669"/>
    <property type="project" value="InterPro"/>
</dbReference>
<feature type="region of interest" description="Disordered" evidence="3">
    <location>
        <begin position="33"/>
        <end position="52"/>
    </location>
</feature>
<feature type="domain" description="tRNA ligase phosphodiesterase" evidence="4">
    <location>
        <begin position="616"/>
        <end position="843"/>
    </location>
</feature>
<evidence type="ECO:0000259" key="6">
    <source>
        <dbReference type="Pfam" id="PF09511"/>
    </source>
</evidence>
<dbReference type="InterPro" id="IPR015966">
    <property type="entry name" value="tRNA_lig_kin_fungi"/>
</dbReference>